<feature type="transmembrane region" description="Helical" evidence="5">
    <location>
        <begin position="6"/>
        <end position="23"/>
    </location>
</feature>
<dbReference type="AlphaFoldDB" id="A0A840MK16"/>
<proteinExistence type="predicted"/>
<dbReference type="EMBL" id="JACHHY010000001">
    <property type="protein sequence ID" value="MBB5016906.1"/>
    <property type="molecule type" value="Genomic_DNA"/>
</dbReference>
<keyword evidence="3 5" id="KW-1133">Transmembrane helix</keyword>
<sequence>MMTVAYLQLYLYALLTRMAVYRVKCAVIQTCQRDLIVMRYFIWALQFVVFLLFLGFALHNSQTVSLRYFLGYEWQAPLILMLLVFFSIGAAFGLLAGLGQLLKLRREILVLKKELRSRGTLTQSGPQQPDVVI</sequence>
<feature type="domain" description="Lipopolysaccharide assembly protein A" evidence="6">
    <location>
        <begin position="60"/>
        <end position="116"/>
    </location>
</feature>
<organism evidence="7 8">
    <name type="scientific">Chitinivorax tropicus</name>
    <dbReference type="NCBI Taxonomy" id="714531"/>
    <lineage>
        <taxon>Bacteria</taxon>
        <taxon>Pseudomonadati</taxon>
        <taxon>Pseudomonadota</taxon>
        <taxon>Betaproteobacteria</taxon>
        <taxon>Chitinivorax</taxon>
    </lineage>
</organism>
<evidence type="ECO:0000256" key="5">
    <source>
        <dbReference type="SAM" id="Phobius"/>
    </source>
</evidence>
<reference evidence="7 8" key="1">
    <citation type="submission" date="2020-08" db="EMBL/GenBank/DDBJ databases">
        <title>Genomic Encyclopedia of Type Strains, Phase IV (KMG-IV): sequencing the most valuable type-strain genomes for metagenomic binning, comparative biology and taxonomic classification.</title>
        <authorList>
            <person name="Goeker M."/>
        </authorList>
    </citation>
    <scope>NUCLEOTIDE SEQUENCE [LARGE SCALE GENOMIC DNA]</scope>
    <source>
        <strain evidence="7 8">DSM 27165</strain>
    </source>
</reference>
<protein>
    <submittedName>
        <fullName evidence="7">Putative integral membrane protein</fullName>
    </submittedName>
</protein>
<gene>
    <name evidence="7" type="ORF">HNQ59_000168</name>
</gene>
<keyword evidence="4 5" id="KW-0472">Membrane</keyword>
<evidence type="ECO:0000256" key="2">
    <source>
        <dbReference type="ARBA" id="ARBA00022692"/>
    </source>
</evidence>
<evidence type="ECO:0000256" key="4">
    <source>
        <dbReference type="ARBA" id="ARBA00023136"/>
    </source>
</evidence>
<dbReference type="Proteomes" id="UP000575898">
    <property type="component" value="Unassembled WGS sequence"/>
</dbReference>
<keyword evidence="1" id="KW-1003">Cell membrane</keyword>
<evidence type="ECO:0000256" key="3">
    <source>
        <dbReference type="ARBA" id="ARBA00022989"/>
    </source>
</evidence>
<comment type="caution">
    <text evidence="7">The sequence shown here is derived from an EMBL/GenBank/DDBJ whole genome shotgun (WGS) entry which is preliminary data.</text>
</comment>
<keyword evidence="2 5" id="KW-0812">Transmembrane</keyword>
<accession>A0A840MK16</accession>
<feature type="transmembrane region" description="Helical" evidence="5">
    <location>
        <begin position="35"/>
        <end position="58"/>
    </location>
</feature>
<dbReference type="Pfam" id="PF06305">
    <property type="entry name" value="LapA_dom"/>
    <property type="match status" value="1"/>
</dbReference>
<name>A0A840MK16_9PROT</name>
<evidence type="ECO:0000256" key="1">
    <source>
        <dbReference type="ARBA" id="ARBA00022475"/>
    </source>
</evidence>
<feature type="transmembrane region" description="Helical" evidence="5">
    <location>
        <begin position="78"/>
        <end position="102"/>
    </location>
</feature>
<evidence type="ECO:0000259" key="6">
    <source>
        <dbReference type="Pfam" id="PF06305"/>
    </source>
</evidence>
<dbReference type="GO" id="GO:0005886">
    <property type="term" value="C:plasma membrane"/>
    <property type="evidence" value="ECO:0007669"/>
    <property type="project" value="InterPro"/>
</dbReference>
<evidence type="ECO:0000313" key="8">
    <source>
        <dbReference type="Proteomes" id="UP000575898"/>
    </source>
</evidence>
<evidence type="ECO:0000313" key="7">
    <source>
        <dbReference type="EMBL" id="MBB5016906.1"/>
    </source>
</evidence>
<keyword evidence="8" id="KW-1185">Reference proteome</keyword>
<dbReference type="InterPro" id="IPR010445">
    <property type="entry name" value="LapA_dom"/>
</dbReference>